<gene>
    <name evidence="1" type="ORF">FRACYDRAFT_257399</name>
</gene>
<accession>A0A1E7EJ37</accession>
<name>A0A1E7EJ37_9STRA</name>
<evidence type="ECO:0000313" key="2">
    <source>
        <dbReference type="Proteomes" id="UP000095751"/>
    </source>
</evidence>
<reference evidence="1 2" key="1">
    <citation type="submission" date="2016-09" db="EMBL/GenBank/DDBJ databases">
        <title>Extensive genetic diversity and differential bi-allelic expression allows diatom success in the polar Southern Ocean.</title>
        <authorList>
            <consortium name="DOE Joint Genome Institute"/>
            <person name="Mock T."/>
            <person name="Otillar R.P."/>
            <person name="Strauss J."/>
            <person name="Dupont C."/>
            <person name="Frickenhaus S."/>
            <person name="Maumus F."/>
            <person name="Mcmullan M."/>
            <person name="Sanges R."/>
            <person name="Schmutz J."/>
            <person name="Toseland A."/>
            <person name="Valas R."/>
            <person name="Veluchamy A."/>
            <person name="Ward B.J."/>
            <person name="Allen A."/>
            <person name="Barry K."/>
            <person name="Falciatore A."/>
            <person name="Ferrante M."/>
            <person name="Fortunato A.E."/>
            <person name="Gloeckner G."/>
            <person name="Gruber A."/>
            <person name="Hipkin R."/>
            <person name="Janech M."/>
            <person name="Kroth P."/>
            <person name="Leese F."/>
            <person name="Lindquist E."/>
            <person name="Lyon B.R."/>
            <person name="Martin J."/>
            <person name="Mayer C."/>
            <person name="Parker M."/>
            <person name="Quesneville H."/>
            <person name="Raymond J."/>
            <person name="Uhlig C."/>
            <person name="Valentin K.U."/>
            <person name="Worden A.Z."/>
            <person name="Armbrust E.V."/>
            <person name="Bowler C."/>
            <person name="Green B."/>
            <person name="Moulton V."/>
            <person name="Van Oosterhout C."/>
            <person name="Grigoriev I."/>
        </authorList>
    </citation>
    <scope>NUCLEOTIDE SEQUENCE [LARGE SCALE GENOMIC DNA]</scope>
    <source>
        <strain evidence="1 2">CCMP1102</strain>
    </source>
</reference>
<dbReference type="EMBL" id="KV784444">
    <property type="protein sequence ID" value="OEU05911.1"/>
    <property type="molecule type" value="Genomic_DNA"/>
</dbReference>
<evidence type="ECO:0000313" key="1">
    <source>
        <dbReference type="EMBL" id="OEU05911.1"/>
    </source>
</evidence>
<keyword evidence="2" id="KW-1185">Reference proteome</keyword>
<protein>
    <submittedName>
        <fullName evidence="1">Uncharacterized protein</fullName>
    </submittedName>
</protein>
<organism evidence="1 2">
    <name type="scientific">Fragilariopsis cylindrus CCMP1102</name>
    <dbReference type="NCBI Taxonomy" id="635003"/>
    <lineage>
        <taxon>Eukaryota</taxon>
        <taxon>Sar</taxon>
        <taxon>Stramenopiles</taxon>
        <taxon>Ochrophyta</taxon>
        <taxon>Bacillariophyta</taxon>
        <taxon>Bacillariophyceae</taxon>
        <taxon>Bacillariophycidae</taxon>
        <taxon>Bacillariales</taxon>
        <taxon>Bacillariaceae</taxon>
        <taxon>Fragilariopsis</taxon>
    </lineage>
</organism>
<dbReference type="KEGG" id="fcy:FRACYDRAFT_257399"/>
<proteinExistence type="predicted"/>
<dbReference type="Proteomes" id="UP000095751">
    <property type="component" value="Unassembled WGS sequence"/>
</dbReference>
<dbReference type="InParanoid" id="A0A1E7EJ37"/>
<sequence length="136" mass="14755">MYIKLIINGNKGMFTCNDAEHPSIFINGGMSQHKLALNKDFVVDVGTIIYMREPGGNCANVKMEFQVVAIDDNENETGTTVVVLVARRGLAVVVLVARPMGILPSSSSEDGGSLVFALFFEDGGFFCSFTIHSLFE</sequence>
<dbReference type="AlphaFoldDB" id="A0A1E7EJ37"/>